<evidence type="ECO:0000259" key="4">
    <source>
        <dbReference type="Pfam" id="PF04513"/>
    </source>
</evidence>
<proteinExistence type="predicted"/>
<dbReference type="OrthoDB" id="9286at10239"/>
<feature type="domain" description="Baculovirus polyhedron envelope protein PEP N-terminal" evidence="3">
    <location>
        <begin position="21"/>
        <end position="102"/>
    </location>
</feature>
<evidence type="ECO:0000313" key="5">
    <source>
        <dbReference type="EMBL" id="ABF47455.1"/>
    </source>
</evidence>
<feature type="region of interest" description="Disordered" evidence="2">
    <location>
        <begin position="118"/>
        <end position="152"/>
    </location>
</feature>
<dbReference type="RefSeq" id="YP_717652.1">
    <property type="nucleotide sequence ID" value="NC_008293.1"/>
</dbReference>
<protein>
    <submittedName>
        <fullName evidence="5">CALYX/PEP</fullName>
    </submittedName>
</protein>
<feature type="compositionally biased region" description="Basic residues" evidence="2">
    <location>
        <begin position="118"/>
        <end position="142"/>
    </location>
</feature>
<evidence type="ECO:0000313" key="6">
    <source>
        <dbReference type="Proteomes" id="UP000214353"/>
    </source>
</evidence>
<evidence type="ECO:0000259" key="3">
    <source>
        <dbReference type="Pfam" id="PF04512"/>
    </source>
</evidence>
<name>Q0N3Y8_9ABAC</name>
<dbReference type="InterPro" id="IPR007600">
    <property type="entry name" value="Baculo_PEP_N"/>
</dbReference>
<dbReference type="GO" id="GO:0005198">
    <property type="term" value="F:structural molecule activity"/>
    <property type="evidence" value="ECO:0007669"/>
    <property type="project" value="InterPro"/>
</dbReference>
<dbReference type="GeneID" id="5141888"/>
<dbReference type="EMBL" id="DQ504428">
    <property type="protein sequence ID" value="ABF47455.1"/>
    <property type="molecule type" value="Genomic_DNA"/>
</dbReference>
<feature type="domain" description="Baculovirus polyhedron envelope protein PEP C-terminal" evidence="4">
    <location>
        <begin position="185"/>
        <end position="324"/>
    </location>
</feature>
<reference evidence="5 6" key="1">
    <citation type="journal article" date="2009" name="BMC Genomics">
        <title>Genomic sequence, organization and characteristics of a new nucleopolyhedrovirus isolated from Clanis bilineata larva.</title>
        <authorList>
            <person name="Zhu S.Y."/>
            <person name="Yi J.P."/>
            <person name="Shen W.D."/>
            <person name="Wang L.Q."/>
            <person name="He H.G."/>
            <person name="Wang Y."/>
            <person name="Li B."/>
            <person name="Wang W.B."/>
        </authorList>
    </citation>
    <scope>NUCLEOTIDE SEQUENCE [LARGE SCALE GENOMIC DNA]</scope>
    <source>
        <strain evidence="5">DZ1</strain>
    </source>
</reference>
<dbReference type="InterPro" id="IPR007601">
    <property type="entry name" value="Baculo_PEP_C"/>
</dbReference>
<dbReference type="Proteomes" id="UP000214353">
    <property type="component" value="Segment"/>
</dbReference>
<dbReference type="Pfam" id="PF04512">
    <property type="entry name" value="Baculo_PEP_N"/>
    <property type="match status" value="1"/>
</dbReference>
<keyword evidence="6" id="KW-1185">Reference proteome</keyword>
<dbReference type="GO" id="GO:0019031">
    <property type="term" value="C:viral envelope"/>
    <property type="evidence" value="ECO:0007669"/>
    <property type="project" value="InterPro"/>
</dbReference>
<organism evidence="5 6">
    <name type="scientific">Clanis bilineata nucleopolyhedrovirus</name>
    <dbReference type="NCBI Taxonomy" id="1307957"/>
    <lineage>
        <taxon>Viruses</taxon>
        <taxon>Viruses incertae sedis</taxon>
        <taxon>Naldaviricetes</taxon>
        <taxon>Lefavirales</taxon>
        <taxon>Baculoviridae</taxon>
        <taxon>Alphabaculovirus</taxon>
        <taxon>Alphabaculovirus clabilineatae</taxon>
    </lineage>
</organism>
<dbReference type="KEGG" id="vg:5141888"/>
<sequence>MSTYNRKFLDCNILVFVEPSWVVWVSVEEVLQILRLPNSIVQSIAPRHKKCYLDFNNHCNTNNNCRYDNNKLFVDLYALGFLCSKVTSQAADQLMTCFIADLYRELCCDDERRARRRSSSPRCRRRSSSRRRSSPSRRRRSSSPRPCPLPKPPHCCPHHHHHGGHNHNDNRETLDRLVRQNDLIMSAVNQLNVSNSNQHLEITNQLNAIRLQNVNTSNQLTALADALEKQIATIASEIERLLGDVDRRFDQLLAALTAALAQLQDAVRNELTNVNAILNNLTSSVTNINATLNNILQTLSNLDLDGLSALLNTLLSNVQEILDILTPEIPIRKHKGEQ</sequence>
<feature type="coiled-coil region" evidence="1">
    <location>
        <begin position="224"/>
        <end position="273"/>
    </location>
</feature>
<evidence type="ECO:0000256" key="1">
    <source>
        <dbReference type="SAM" id="Coils"/>
    </source>
</evidence>
<evidence type="ECO:0000256" key="2">
    <source>
        <dbReference type="SAM" id="MobiDB-lite"/>
    </source>
</evidence>
<accession>Q0N3Y8</accession>
<dbReference type="GO" id="GO:0019028">
    <property type="term" value="C:viral capsid"/>
    <property type="evidence" value="ECO:0007669"/>
    <property type="project" value="InterPro"/>
</dbReference>
<dbReference type="Pfam" id="PF04513">
    <property type="entry name" value="Baculo_PEP_C"/>
    <property type="match status" value="1"/>
</dbReference>
<keyword evidence="1" id="KW-0175">Coiled coil</keyword>